<feature type="region of interest" description="Disordered" evidence="1">
    <location>
        <begin position="129"/>
        <end position="306"/>
    </location>
</feature>
<gene>
    <name evidence="2" type="ORF">YASMINEVIRUS_740</name>
</gene>
<keyword evidence="3" id="KW-1185">Reference proteome</keyword>
<organism evidence="2 3">
    <name type="scientific">Yasminevirus sp. GU-2018</name>
    <dbReference type="NCBI Taxonomy" id="2420051"/>
    <lineage>
        <taxon>Viruses</taxon>
        <taxon>Varidnaviria</taxon>
        <taxon>Bamfordvirae</taxon>
        <taxon>Nucleocytoviricota</taxon>
        <taxon>Megaviricetes</taxon>
        <taxon>Imitervirales</taxon>
        <taxon>Mimiviridae</taxon>
        <taxon>Klosneuvirinae</taxon>
        <taxon>Yasminevirus</taxon>
        <taxon>Yasminevirus saudimassiliense</taxon>
    </lineage>
</organism>
<feature type="compositionally biased region" description="Acidic residues" evidence="1">
    <location>
        <begin position="151"/>
        <end position="167"/>
    </location>
</feature>
<protein>
    <submittedName>
        <fullName evidence="2">Uncharacterized protein</fullName>
    </submittedName>
</protein>
<feature type="compositionally biased region" description="Basic and acidic residues" evidence="1">
    <location>
        <begin position="455"/>
        <end position="480"/>
    </location>
</feature>
<feature type="region of interest" description="Disordered" evidence="1">
    <location>
        <begin position="364"/>
        <end position="383"/>
    </location>
</feature>
<feature type="region of interest" description="Disordered" evidence="1">
    <location>
        <begin position="428"/>
        <end position="480"/>
    </location>
</feature>
<name>A0A5K0U8Q7_9VIRU</name>
<accession>A0A5K0U8Q7</accession>
<feature type="compositionally biased region" description="Basic and acidic residues" evidence="1">
    <location>
        <begin position="195"/>
        <end position="247"/>
    </location>
</feature>
<evidence type="ECO:0000313" key="2">
    <source>
        <dbReference type="EMBL" id="VBB18277.1"/>
    </source>
</evidence>
<proteinExistence type="predicted"/>
<sequence>MDYDDAFNIGSIQLEPRLQEYLRRKRFNEENDIEPPISEEKEFCITPHDLKIIKRFKQGKKKVYTSSRLAKDPHFVKPSADAFEELNDEDAFKKDPRYQRLQRKLQSHRDAQKKIRDFEGLDEDYTIFHQSNPYDLKPEKKPQRISKPYDDPDSAFADDDGEFDGTFDDSIMMDSRDLVLAPSRPKKSMNASRAGSRETTRDFGYKPNRPDHMENFVGRDDRRDRRDRRENRVDHMGRRVSSREQVHQRSRAYSTDDTSYEDQYTDSYSSRRDGRNSGNSRNPDRGQYCYSPNDRSGRENTYHHPPRINYKQRLTREQVSGGREHSRELKDIIGNIDVYNKHLDKTYEYVDNEYDLDSRTVTPGARTATRRETPSSYQSVPFGYGNGLPDVSLEDSLRGGIRDSSKKSIGFKNPFENQFDYISSDISDSKHTVQMWPQSTRGQNREMARPNSASARHDQEMRDRRMDRPSQAQRRDSNRR</sequence>
<evidence type="ECO:0000256" key="1">
    <source>
        <dbReference type="SAM" id="MobiDB-lite"/>
    </source>
</evidence>
<comment type="caution">
    <text evidence="2">The sequence shown here is derived from an EMBL/GenBank/DDBJ whole genome shotgun (WGS) entry which is preliminary data.</text>
</comment>
<evidence type="ECO:0000313" key="3">
    <source>
        <dbReference type="Proteomes" id="UP000594342"/>
    </source>
</evidence>
<reference evidence="2 3" key="1">
    <citation type="submission" date="2018-10" db="EMBL/GenBank/DDBJ databases">
        <authorList>
            <consortium name="IHU Genomes"/>
        </authorList>
    </citation>
    <scope>NUCLEOTIDE SEQUENCE [LARGE SCALE GENOMIC DNA]</scope>
    <source>
        <strain evidence="2 3">A1</strain>
    </source>
</reference>
<feature type="compositionally biased region" description="Basic and acidic residues" evidence="1">
    <location>
        <begin position="136"/>
        <end position="150"/>
    </location>
</feature>
<dbReference type="EMBL" id="UPSH01000001">
    <property type="protein sequence ID" value="VBB18277.1"/>
    <property type="molecule type" value="Genomic_DNA"/>
</dbReference>
<dbReference type="Proteomes" id="UP000594342">
    <property type="component" value="Unassembled WGS sequence"/>
</dbReference>